<accession>A0A0F9JGD6</accession>
<organism evidence="1">
    <name type="scientific">marine sediment metagenome</name>
    <dbReference type="NCBI Taxonomy" id="412755"/>
    <lineage>
        <taxon>unclassified sequences</taxon>
        <taxon>metagenomes</taxon>
        <taxon>ecological metagenomes</taxon>
    </lineage>
</organism>
<gene>
    <name evidence="1" type="ORF">LCGC14_1456190</name>
</gene>
<sequence length="107" mass="12554">MIMEDKTITHLLSLLGRRTSWAVRLPSTITAVHADSREVLKSFIWWFRSVRSLHGVRGLPLLEARLPCCGEVRRYWQEYEIPSNDVGPCSCGNWFIKYREQPFQVIF</sequence>
<proteinExistence type="predicted"/>
<dbReference type="EMBL" id="LAZR01010084">
    <property type="protein sequence ID" value="KKM68909.1"/>
    <property type="molecule type" value="Genomic_DNA"/>
</dbReference>
<comment type="caution">
    <text evidence="1">The sequence shown here is derived from an EMBL/GenBank/DDBJ whole genome shotgun (WGS) entry which is preliminary data.</text>
</comment>
<dbReference type="AlphaFoldDB" id="A0A0F9JGD6"/>
<evidence type="ECO:0000313" key="1">
    <source>
        <dbReference type="EMBL" id="KKM68909.1"/>
    </source>
</evidence>
<protein>
    <submittedName>
        <fullName evidence="1">Uncharacterized protein</fullName>
    </submittedName>
</protein>
<name>A0A0F9JGD6_9ZZZZ</name>
<reference evidence="1" key="1">
    <citation type="journal article" date="2015" name="Nature">
        <title>Complex archaea that bridge the gap between prokaryotes and eukaryotes.</title>
        <authorList>
            <person name="Spang A."/>
            <person name="Saw J.H."/>
            <person name="Jorgensen S.L."/>
            <person name="Zaremba-Niedzwiedzka K."/>
            <person name="Martijn J."/>
            <person name="Lind A.E."/>
            <person name="van Eijk R."/>
            <person name="Schleper C."/>
            <person name="Guy L."/>
            <person name="Ettema T.J."/>
        </authorList>
    </citation>
    <scope>NUCLEOTIDE SEQUENCE</scope>
</reference>